<reference evidence="2 3" key="1">
    <citation type="journal article" date="2024" name="Plant Biotechnol. J.">
        <title>Dendrobium thyrsiflorum genome and its molecular insights into genes involved in important horticultural traits.</title>
        <authorList>
            <person name="Chen B."/>
            <person name="Wang J.Y."/>
            <person name="Zheng P.J."/>
            <person name="Li K.L."/>
            <person name="Liang Y.M."/>
            <person name="Chen X.F."/>
            <person name="Zhang C."/>
            <person name="Zhao X."/>
            <person name="He X."/>
            <person name="Zhang G.Q."/>
            <person name="Liu Z.J."/>
            <person name="Xu Q."/>
        </authorList>
    </citation>
    <scope>NUCLEOTIDE SEQUENCE [LARGE SCALE GENOMIC DNA]</scope>
    <source>
        <strain evidence="2">GZMU011</strain>
    </source>
</reference>
<organism evidence="2 3">
    <name type="scientific">Dendrobium thyrsiflorum</name>
    <name type="common">Pinecone-like raceme dendrobium</name>
    <name type="synonym">Orchid</name>
    <dbReference type="NCBI Taxonomy" id="117978"/>
    <lineage>
        <taxon>Eukaryota</taxon>
        <taxon>Viridiplantae</taxon>
        <taxon>Streptophyta</taxon>
        <taxon>Embryophyta</taxon>
        <taxon>Tracheophyta</taxon>
        <taxon>Spermatophyta</taxon>
        <taxon>Magnoliopsida</taxon>
        <taxon>Liliopsida</taxon>
        <taxon>Asparagales</taxon>
        <taxon>Orchidaceae</taxon>
        <taxon>Epidendroideae</taxon>
        <taxon>Malaxideae</taxon>
        <taxon>Dendrobiinae</taxon>
        <taxon>Dendrobium</taxon>
    </lineage>
</organism>
<evidence type="ECO:0000313" key="2">
    <source>
        <dbReference type="EMBL" id="KAL0914791.1"/>
    </source>
</evidence>
<evidence type="ECO:0000256" key="1">
    <source>
        <dbReference type="SAM" id="MobiDB-lite"/>
    </source>
</evidence>
<proteinExistence type="predicted"/>
<dbReference type="Proteomes" id="UP001552299">
    <property type="component" value="Unassembled WGS sequence"/>
</dbReference>
<dbReference type="AlphaFoldDB" id="A0ABD0UQ58"/>
<evidence type="ECO:0000313" key="3">
    <source>
        <dbReference type="Proteomes" id="UP001552299"/>
    </source>
</evidence>
<accession>A0ABD0UQ58</accession>
<gene>
    <name evidence="2" type="ORF">M5K25_015170</name>
</gene>
<sequence length="114" mass="13238">MTNKRSMLCHSQKTINRPPHFSRGGRSQEEEEGGPQARKRSKKRNLSSLATRLFLDHHLDFCRTNRRKTRKKRNLRSLATKLLLDHHRTSARPSTNAGLLFGLQVTSDFRLAFK</sequence>
<feature type="region of interest" description="Disordered" evidence="1">
    <location>
        <begin position="1"/>
        <end position="46"/>
    </location>
</feature>
<keyword evidence="3" id="KW-1185">Reference proteome</keyword>
<name>A0ABD0UQ58_DENTH</name>
<comment type="caution">
    <text evidence="2">The sequence shown here is derived from an EMBL/GenBank/DDBJ whole genome shotgun (WGS) entry which is preliminary data.</text>
</comment>
<feature type="compositionally biased region" description="Polar residues" evidence="1">
    <location>
        <begin position="1"/>
        <end position="15"/>
    </location>
</feature>
<dbReference type="EMBL" id="JANQDX010000012">
    <property type="protein sequence ID" value="KAL0914791.1"/>
    <property type="molecule type" value="Genomic_DNA"/>
</dbReference>
<protein>
    <submittedName>
        <fullName evidence="2">Uncharacterized protein</fullName>
    </submittedName>
</protein>